<protein>
    <recommendedName>
        <fullName evidence="11">Exosortase/archaeosortase family protein</fullName>
    </recommendedName>
</protein>
<dbReference type="Pfam" id="PF09721">
    <property type="entry name" value="Exosortase_EpsH"/>
    <property type="match status" value="1"/>
</dbReference>
<evidence type="ECO:0000256" key="7">
    <source>
        <dbReference type="ARBA" id="ARBA00023136"/>
    </source>
</evidence>
<comment type="caution">
    <text evidence="9">The sequence shown here is derived from an EMBL/GenBank/DDBJ whole genome shotgun (WGS) entry which is preliminary data.</text>
</comment>
<evidence type="ECO:0000256" key="5">
    <source>
        <dbReference type="ARBA" id="ARBA00022801"/>
    </source>
</evidence>
<evidence type="ECO:0000256" key="1">
    <source>
        <dbReference type="ARBA" id="ARBA00004651"/>
    </source>
</evidence>
<dbReference type="InterPro" id="IPR019127">
    <property type="entry name" value="Exosortase"/>
</dbReference>
<organism evidence="9 10">
    <name type="scientific">Candidatus Chisholmbacteria bacterium RIFCSPHIGHO2_01_FULL_49_18</name>
    <dbReference type="NCBI Taxonomy" id="1797590"/>
    <lineage>
        <taxon>Bacteria</taxon>
        <taxon>Candidatus Chisholmiibacteriota</taxon>
    </lineage>
</organism>
<dbReference type="InterPro" id="IPR026392">
    <property type="entry name" value="Exo/Archaeosortase_dom"/>
</dbReference>
<reference evidence="9 10" key="1">
    <citation type="journal article" date="2016" name="Nat. Commun.">
        <title>Thousands of microbial genomes shed light on interconnected biogeochemical processes in an aquifer system.</title>
        <authorList>
            <person name="Anantharaman K."/>
            <person name="Brown C.T."/>
            <person name="Hug L.A."/>
            <person name="Sharon I."/>
            <person name="Castelle C.J."/>
            <person name="Probst A.J."/>
            <person name="Thomas B.C."/>
            <person name="Singh A."/>
            <person name="Wilkins M.J."/>
            <person name="Karaoz U."/>
            <person name="Brodie E.L."/>
            <person name="Williams K.H."/>
            <person name="Hubbard S.S."/>
            <person name="Banfield J.F."/>
        </authorList>
    </citation>
    <scope>NUCLEOTIDE SEQUENCE [LARGE SCALE GENOMIC DNA]</scope>
</reference>
<proteinExistence type="predicted"/>
<keyword evidence="2" id="KW-1003">Cell membrane</keyword>
<name>A0A1G1VPQ1_9BACT</name>
<feature type="transmembrane region" description="Helical" evidence="8">
    <location>
        <begin position="160"/>
        <end position="182"/>
    </location>
</feature>
<keyword evidence="5" id="KW-0378">Hydrolase</keyword>
<feature type="transmembrane region" description="Helical" evidence="8">
    <location>
        <begin position="123"/>
        <end position="148"/>
    </location>
</feature>
<evidence type="ECO:0000256" key="2">
    <source>
        <dbReference type="ARBA" id="ARBA00022475"/>
    </source>
</evidence>
<evidence type="ECO:0008006" key="11">
    <source>
        <dbReference type="Google" id="ProtNLM"/>
    </source>
</evidence>
<dbReference type="EMBL" id="MHCI01000002">
    <property type="protein sequence ID" value="OGY17372.1"/>
    <property type="molecule type" value="Genomic_DNA"/>
</dbReference>
<keyword evidence="3" id="KW-0645">Protease</keyword>
<evidence type="ECO:0000256" key="4">
    <source>
        <dbReference type="ARBA" id="ARBA00022692"/>
    </source>
</evidence>
<keyword evidence="4 8" id="KW-0812">Transmembrane</keyword>
<dbReference type="GO" id="GO:0008233">
    <property type="term" value="F:peptidase activity"/>
    <property type="evidence" value="ECO:0007669"/>
    <property type="project" value="UniProtKB-KW"/>
</dbReference>
<keyword evidence="6 8" id="KW-1133">Transmembrane helix</keyword>
<evidence type="ECO:0000256" key="3">
    <source>
        <dbReference type="ARBA" id="ARBA00022670"/>
    </source>
</evidence>
<evidence type="ECO:0000313" key="10">
    <source>
        <dbReference type="Proteomes" id="UP000179069"/>
    </source>
</evidence>
<dbReference type="Proteomes" id="UP000179069">
    <property type="component" value="Unassembled WGS sequence"/>
</dbReference>
<comment type="subcellular location">
    <subcellularLocation>
        <location evidence="1">Cell membrane</location>
        <topology evidence="1">Multi-pass membrane protein</topology>
    </subcellularLocation>
</comment>
<evidence type="ECO:0000256" key="6">
    <source>
        <dbReference type="ARBA" id="ARBA00022989"/>
    </source>
</evidence>
<evidence type="ECO:0000313" key="9">
    <source>
        <dbReference type="EMBL" id="OGY17372.1"/>
    </source>
</evidence>
<dbReference type="AlphaFoldDB" id="A0A1G1VPQ1"/>
<evidence type="ECO:0000256" key="8">
    <source>
        <dbReference type="SAM" id="Phobius"/>
    </source>
</evidence>
<accession>A0A1G1VPQ1</accession>
<dbReference type="NCBIfam" id="TIGR04178">
    <property type="entry name" value="exo_archaeo"/>
    <property type="match status" value="1"/>
</dbReference>
<sequence>MTNRQKQTFKVVFLILTIALIVLPAITTFNELLTSIVMRVGFYRAIQEIVVPIQTRMITGVLRVFGMTAFATQTGIHLGEPRVMGNDVTISWNCIGWQSFLLFGLTLATGLQGSYRLSSRLQTITIGILGTFILNILRITLVVLIANFVSRQAGIIFHDYFSTLMTVAWLFLFWWFVFAYVLEKQGSVIDEAVQKV</sequence>
<dbReference type="GO" id="GO:0006508">
    <property type="term" value="P:proteolysis"/>
    <property type="evidence" value="ECO:0007669"/>
    <property type="project" value="UniProtKB-KW"/>
</dbReference>
<feature type="transmembrane region" description="Helical" evidence="8">
    <location>
        <begin position="12"/>
        <end position="29"/>
    </location>
</feature>
<gene>
    <name evidence="9" type="ORF">A2785_03935</name>
</gene>
<dbReference type="GO" id="GO:0005886">
    <property type="term" value="C:plasma membrane"/>
    <property type="evidence" value="ECO:0007669"/>
    <property type="project" value="UniProtKB-SubCell"/>
</dbReference>
<keyword evidence="7 8" id="KW-0472">Membrane</keyword>
<feature type="transmembrane region" description="Helical" evidence="8">
    <location>
        <begin position="90"/>
        <end position="111"/>
    </location>
</feature>